<dbReference type="Proteomes" id="UP000250275">
    <property type="component" value="Unassembled WGS sequence"/>
</dbReference>
<dbReference type="AlphaFoldDB" id="A0A310SNN1"/>
<gene>
    <name evidence="1" type="ORF">WN48_02985</name>
</gene>
<dbReference type="EMBL" id="KQ761814">
    <property type="protein sequence ID" value="OAD56777.1"/>
    <property type="molecule type" value="Genomic_DNA"/>
</dbReference>
<sequence>MKEGWKNRGWRDEWAAGFKLPALLSDEQTSRGCSIAIHWLRSMGPLRERGRGLLQHAATVAPSTSDVALP</sequence>
<evidence type="ECO:0000313" key="1">
    <source>
        <dbReference type="EMBL" id="OAD56777.1"/>
    </source>
</evidence>
<proteinExistence type="predicted"/>
<reference evidence="1 2" key="1">
    <citation type="submission" date="2015-07" db="EMBL/GenBank/DDBJ databases">
        <title>The genome of Eufriesea mexicana.</title>
        <authorList>
            <person name="Pan H."/>
            <person name="Kapheim K."/>
        </authorList>
    </citation>
    <scope>NUCLEOTIDE SEQUENCE [LARGE SCALE GENOMIC DNA]</scope>
    <source>
        <strain evidence="1">0111107269</strain>
        <tissue evidence="1">Whole body</tissue>
    </source>
</reference>
<keyword evidence="2" id="KW-1185">Reference proteome</keyword>
<evidence type="ECO:0000313" key="2">
    <source>
        <dbReference type="Proteomes" id="UP000250275"/>
    </source>
</evidence>
<name>A0A310SNN1_9HYME</name>
<accession>A0A310SNN1</accession>
<organism evidence="1 2">
    <name type="scientific">Eufriesea mexicana</name>
    <dbReference type="NCBI Taxonomy" id="516756"/>
    <lineage>
        <taxon>Eukaryota</taxon>
        <taxon>Metazoa</taxon>
        <taxon>Ecdysozoa</taxon>
        <taxon>Arthropoda</taxon>
        <taxon>Hexapoda</taxon>
        <taxon>Insecta</taxon>
        <taxon>Pterygota</taxon>
        <taxon>Neoptera</taxon>
        <taxon>Endopterygota</taxon>
        <taxon>Hymenoptera</taxon>
        <taxon>Apocrita</taxon>
        <taxon>Aculeata</taxon>
        <taxon>Apoidea</taxon>
        <taxon>Anthophila</taxon>
        <taxon>Apidae</taxon>
        <taxon>Eufriesea</taxon>
    </lineage>
</organism>
<protein>
    <submittedName>
        <fullName evidence="1">Uncharacterized protein</fullName>
    </submittedName>
</protein>